<keyword evidence="4" id="KW-1185">Reference proteome</keyword>
<sequence>MEPWPGDRRPSQRRVRPVGTDFNLAVTAFAHHNIELRCVRLARLALSLACLRATHPSIITPPFQDIPHIAHSVFSFALFAHTNARHSDMHSIPAELRVVLERCLAQEPSSEALARHMPGIRTVIYRLLQGLQRSRARGRRSAGGRRAARGRNAHI</sequence>
<dbReference type="EMBL" id="VDMD01000039">
    <property type="protein sequence ID" value="TRM58125.1"/>
    <property type="molecule type" value="Genomic_DNA"/>
</dbReference>
<dbReference type="AlphaFoldDB" id="A0A550C003"/>
<gene>
    <name evidence="3" type="ORF">BD626DRAFT_190067</name>
</gene>
<organism evidence="3 4">
    <name type="scientific">Schizophyllum amplum</name>
    <dbReference type="NCBI Taxonomy" id="97359"/>
    <lineage>
        <taxon>Eukaryota</taxon>
        <taxon>Fungi</taxon>
        <taxon>Dikarya</taxon>
        <taxon>Basidiomycota</taxon>
        <taxon>Agaricomycotina</taxon>
        <taxon>Agaricomycetes</taxon>
        <taxon>Agaricomycetidae</taxon>
        <taxon>Agaricales</taxon>
        <taxon>Schizophyllaceae</taxon>
        <taxon>Schizophyllum</taxon>
    </lineage>
</organism>
<evidence type="ECO:0000313" key="4">
    <source>
        <dbReference type="Proteomes" id="UP000320762"/>
    </source>
</evidence>
<dbReference type="OrthoDB" id="783096at2759"/>
<accession>A0A550C003</accession>
<evidence type="ECO:0000259" key="2">
    <source>
        <dbReference type="Pfam" id="PF23153"/>
    </source>
</evidence>
<dbReference type="InterPro" id="IPR056279">
    <property type="entry name" value="Aip3p_Bud6_N"/>
</dbReference>
<comment type="caution">
    <text evidence="3">The sequence shown here is derived from an EMBL/GenBank/DDBJ whole genome shotgun (WGS) entry which is preliminary data.</text>
</comment>
<protein>
    <recommendedName>
        <fullName evidence="2">Aip3p/Bud6 N-terminal domain-containing protein</fullName>
    </recommendedName>
</protein>
<name>A0A550C003_9AGAR</name>
<feature type="domain" description="Aip3p/Bud6 N-terminal" evidence="2">
    <location>
        <begin position="77"/>
        <end position="136"/>
    </location>
</feature>
<proteinExistence type="predicted"/>
<feature type="region of interest" description="Disordered" evidence="1">
    <location>
        <begin position="135"/>
        <end position="155"/>
    </location>
</feature>
<dbReference type="Proteomes" id="UP000320762">
    <property type="component" value="Unassembled WGS sequence"/>
</dbReference>
<dbReference type="Pfam" id="PF23153">
    <property type="entry name" value="Aip3p_Bud6_N"/>
    <property type="match status" value="1"/>
</dbReference>
<reference evidence="3 4" key="1">
    <citation type="journal article" date="2019" name="New Phytol.">
        <title>Comparative genomics reveals unique wood-decay strategies and fruiting body development in the Schizophyllaceae.</title>
        <authorList>
            <person name="Almasi E."/>
            <person name="Sahu N."/>
            <person name="Krizsan K."/>
            <person name="Balint B."/>
            <person name="Kovacs G.M."/>
            <person name="Kiss B."/>
            <person name="Cseklye J."/>
            <person name="Drula E."/>
            <person name="Henrissat B."/>
            <person name="Nagy I."/>
            <person name="Chovatia M."/>
            <person name="Adam C."/>
            <person name="LaButti K."/>
            <person name="Lipzen A."/>
            <person name="Riley R."/>
            <person name="Grigoriev I.V."/>
            <person name="Nagy L.G."/>
        </authorList>
    </citation>
    <scope>NUCLEOTIDE SEQUENCE [LARGE SCALE GENOMIC DNA]</scope>
    <source>
        <strain evidence="3 4">NL-1724</strain>
    </source>
</reference>
<evidence type="ECO:0000313" key="3">
    <source>
        <dbReference type="EMBL" id="TRM58125.1"/>
    </source>
</evidence>
<evidence type="ECO:0000256" key="1">
    <source>
        <dbReference type="SAM" id="MobiDB-lite"/>
    </source>
</evidence>